<evidence type="ECO:0000313" key="4">
    <source>
        <dbReference type="RefSeq" id="XP_002737172.1"/>
    </source>
</evidence>
<keyword evidence="3" id="KW-1185">Reference proteome</keyword>
<evidence type="ECO:0000256" key="1">
    <source>
        <dbReference type="SAM" id="Phobius"/>
    </source>
</evidence>
<protein>
    <submittedName>
        <fullName evidence="4">Uncharacterized protein LOC100378624</fullName>
    </submittedName>
</protein>
<keyword evidence="2" id="KW-0732">Signal</keyword>
<feature type="chain" id="PRO_5047315111" evidence="2">
    <location>
        <begin position="23"/>
        <end position="161"/>
    </location>
</feature>
<proteinExistence type="predicted"/>
<dbReference type="GeneID" id="100378624"/>
<organism evidence="3 4">
    <name type="scientific">Saccoglossus kowalevskii</name>
    <name type="common">Acorn worm</name>
    <dbReference type="NCBI Taxonomy" id="10224"/>
    <lineage>
        <taxon>Eukaryota</taxon>
        <taxon>Metazoa</taxon>
        <taxon>Hemichordata</taxon>
        <taxon>Enteropneusta</taxon>
        <taxon>Harrimaniidae</taxon>
        <taxon>Saccoglossus</taxon>
    </lineage>
</organism>
<keyword evidence="1" id="KW-1133">Transmembrane helix</keyword>
<reference evidence="4" key="1">
    <citation type="submission" date="2025-08" db="UniProtKB">
        <authorList>
            <consortium name="RefSeq"/>
        </authorList>
    </citation>
    <scope>IDENTIFICATION</scope>
    <source>
        <tissue evidence="4">Testes</tissue>
    </source>
</reference>
<keyword evidence="1" id="KW-0812">Transmembrane</keyword>
<keyword evidence="1" id="KW-0472">Membrane</keyword>
<evidence type="ECO:0000256" key="2">
    <source>
        <dbReference type="SAM" id="SignalP"/>
    </source>
</evidence>
<sequence>MKIPWLFVAALITVVCVSYTLGIDQTTESSPTQHRLLPSCKWGLCGKEEYCCGDQQCCKYHCSRFACLDKVEYCCNEEECCTHNCDDIECRDDQYCCERNVCCNFSEIYHNWWFWFSILFIAAIVLGSIVGMACAGRRRTASVVDKVRSSPARRYRELEEW</sequence>
<dbReference type="RefSeq" id="XP_002737172.1">
    <property type="nucleotide sequence ID" value="XM_002737126.2"/>
</dbReference>
<feature type="transmembrane region" description="Helical" evidence="1">
    <location>
        <begin position="112"/>
        <end position="136"/>
    </location>
</feature>
<feature type="signal peptide" evidence="2">
    <location>
        <begin position="1"/>
        <end position="22"/>
    </location>
</feature>
<accession>A0ABM0GTR4</accession>
<evidence type="ECO:0000313" key="3">
    <source>
        <dbReference type="Proteomes" id="UP000694865"/>
    </source>
</evidence>
<name>A0ABM0GTR4_SACKO</name>
<gene>
    <name evidence="4" type="primary">LOC100378624</name>
</gene>
<dbReference type="Proteomes" id="UP000694865">
    <property type="component" value="Unplaced"/>
</dbReference>